<feature type="repeat" description="ANK" evidence="3">
    <location>
        <begin position="907"/>
        <end position="931"/>
    </location>
</feature>
<dbReference type="InterPro" id="IPR036770">
    <property type="entry name" value="Ankyrin_rpt-contain_sf"/>
</dbReference>
<keyword evidence="2 3" id="KW-0040">ANK repeat</keyword>
<dbReference type="Proteomes" id="UP001178148">
    <property type="component" value="Unassembled WGS sequence"/>
</dbReference>
<dbReference type="PROSITE" id="PS50297">
    <property type="entry name" value="ANK_REP_REGION"/>
    <property type="match status" value="4"/>
</dbReference>
<dbReference type="EMBL" id="JASXSV010000012">
    <property type="protein sequence ID" value="MDP0589277.1"/>
    <property type="molecule type" value="Genomic_DNA"/>
</dbReference>
<name>A0AA90NMH2_9GAMM</name>
<dbReference type="PROSITE" id="PS50088">
    <property type="entry name" value="ANK_REPEAT"/>
    <property type="match status" value="5"/>
</dbReference>
<gene>
    <name evidence="5" type="ORF">QS748_08845</name>
</gene>
<dbReference type="PANTHER" id="PTHR24198">
    <property type="entry name" value="ANKYRIN REPEAT AND PROTEIN KINASE DOMAIN-CONTAINING PROTEIN"/>
    <property type="match status" value="1"/>
</dbReference>
<dbReference type="SUPFAM" id="SSF48403">
    <property type="entry name" value="Ankyrin repeat"/>
    <property type="match status" value="1"/>
</dbReference>
<feature type="repeat" description="ANK" evidence="3">
    <location>
        <begin position="668"/>
        <end position="700"/>
    </location>
</feature>
<feature type="repeat" description="ANK" evidence="3">
    <location>
        <begin position="701"/>
        <end position="722"/>
    </location>
</feature>
<evidence type="ECO:0000256" key="1">
    <source>
        <dbReference type="ARBA" id="ARBA00022737"/>
    </source>
</evidence>
<protein>
    <submittedName>
        <fullName evidence="5">Ankyrin repeat domain-containing protein</fullName>
    </submittedName>
</protein>
<evidence type="ECO:0000256" key="4">
    <source>
        <dbReference type="SAM" id="Phobius"/>
    </source>
</evidence>
<dbReference type="PANTHER" id="PTHR24198:SF165">
    <property type="entry name" value="ANKYRIN REPEAT-CONTAINING PROTEIN-RELATED"/>
    <property type="match status" value="1"/>
</dbReference>
<evidence type="ECO:0000256" key="2">
    <source>
        <dbReference type="ARBA" id="ARBA00023043"/>
    </source>
</evidence>
<evidence type="ECO:0000256" key="3">
    <source>
        <dbReference type="PROSITE-ProRule" id="PRU00023"/>
    </source>
</evidence>
<keyword evidence="4" id="KW-0812">Transmembrane</keyword>
<proteinExistence type="predicted"/>
<feature type="repeat" description="ANK" evidence="3">
    <location>
        <begin position="873"/>
        <end position="906"/>
    </location>
</feature>
<comment type="caution">
    <text evidence="5">The sequence shown here is derived from an EMBL/GenBank/DDBJ whole genome shotgun (WGS) entry which is preliminary data.</text>
</comment>
<keyword evidence="6" id="KW-1185">Reference proteome</keyword>
<feature type="repeat" description="ANK" evidence="3">
    <location>
        <begin position="736"/>
        <end position="769"/>
    </location>
</feature>
<keyword evidence="4" id="KW-1133">Transmembrane helix</keyword>
<dbReference type="Gene3D" id="1.25.40.20">
    <property type="entry name" value="Ankyrin repeat-containing domain"/>
    <property type="match status" value="3"/>
</dbReference>
<evidence type="ECO:0000313" key="6">
    <source>
        <dbReference type="Proteomes" id="UP001178148"/>
    </source>
</evidence>
<dbReference type="SMART" id="SM00248">
    <property type="entry name" value="ANK"/>
    <property type="match status" value="10"/>
</dbReference>
<accession>A0AA90NMH2</accession>
<reference evidence="5 6" key="1">
    <citation type="journal article" date="2023" name="bioRxiv">
        <title>An intranuclear bacterial parasite of deep-sea mussels expresses apoptosis inhibitors acquired from its host.</title>
        <authorList>
            <person name="Gonzalez Porras M.A."/>
            <person name="Assie A."/>
            <person name="Tietjen M."/>
            <person name="Violette M."/>
            <person name="Kleiner M."/>
            <person name="Gruber-Vodicka H."/>
            <person name="Dubilier N."/>
            <person name="Leisch N."/>
        </authorList>
    </citation>
    <scope>NUCLEOTIDE SEQUENCE [LARGE SCALE GENOMIC DNA]</scope>
    <source>
        <strain evidence="5">IAP13</strain>
    </source>
</reference>
<keyword evidence="4" id="KW-0472">Membrane</keyword>
<organism evidence="5 6">
    <name type="scientific">Candidatus Endonucleibacter bathymodioli</name>
    <dbReference type="NCBI Taxonomy" id="539814"/>
    <lineage>
        <taxon>Bacteria</taxon>
        <taxon>Pseudomonadati</taxon>
        <taxon>Pseudomonadota</taxon>
        <taxon>Gammaproteobacteria</taxon>
        <taxon>Oceanospirillales</taxon>
        <taxon>Endozoicomonadaceae</taxon>
        <taxon>Candidatus Endonucleibacter</taxon>
    </lineage>
</organism>
<dbReference type="AlphaFoldDB" id="A0AA90NMH2"/>
<dbReference type="InterPro" id="IPR002110">
    <property type="entry name" value="Ankyrin_rpt"/>
</dbReference>
<dbReference type="Pfam" id="PF12796">
    <property type="entry name" value="Ank_2"/>
    <property type="match status" value="3"/>
</dbReference>
<feature type="transmembrane region" description="Helical" evidence="4">
    <location>
        <begin position="28"/>
        <end position="51"/>
    </location>
</feature>
<evidence type="ECO:0000313" key="5">
    <source>
        <dbReference type="EMBL" id="MDP0589277.1"/>
    </source>
</evidence>
<keyword evidence="1" id="KW-0677">Repeat</keyword>
<sequence length="1014" mass="114769">MNDELSNCNTYEPSQAWKPDSLKDAFHYLKYAFVLFVVVFIILPSYTLAVVRMDILFQPWKPTSIIPEDGNTAAEYQSDYIQLPEVHSYQELESHDLFLEIHAQFLNDIQKLKELACKYVGNMYNKNMNSFYRKMDMPPNNIKDSLLLLYMDTRFYIHKMVWQLEGDKDNSLGESSQKNYIASILHLCLDSINLCSAGVHDRFSLSFLNLEASGSGLYGHIFKVRLKLFQRCIGLFMVERQQREDFDIPAGMEVHWVNGLYNIFCDKLALPTIQDKMAKDILNNDISADFLSMVPLFVNSLTILRDLSAEWSDQLRTTLQENQVTAWETGVISSPELIPNIAAIMDSKIFLLINDWLHTHGVNALDFASIIEEVGDGQFSLERYRENILAWVINHFCKSRASVFADISSDTMSNCHIGTIANIFFWVFKSSERMQVGQECTFNNNNHITLELSHLTSLDYFKDSDITYALLTQALEQTNRAEDITSFFMRQGFSKKLCKEYPMVMQELSNQITSKLVNNGSYFKTTLCNSVCAKLLCSDKIVSPDALGWLLDTSWLEPVLIELQQNEMDITQITQSLGCRHIHGFSKKNLKELLTPNDCQRLFQQACAQNQAKTASSLLLTGNCDELINCLGNDKESPLLFFVRRNFLPAVKYLLDIDDTDIHYKDPKGNTALNMAASKDHVECVKILVAKGAKVHDRNNNGYTPLHSAACAGSVECVKALLTVDCSKVNTKSDISGHTALHLACFSGSVDCIEELLAVDGINVNKIDDYGRTPLNYAAVLGQTECISILLTDNRVDAYKASRDRNTPLLSAITRGHLESMQLLLDIGKGKTVNVRGKRDMTPLGKAVTMDLVDFVEHLLRVDSIKVNRRNFEGNTALNAAAYLGRVKCMKKLLAVDGIKVNMSNSFGVTPLYIAAKHGHSECVELLLSSNRIKAQKLSHSGKSALMTSIKYKHQDCAIHIINYIYAKINVTKRYFRNLLTEAKKQELPKVVEILEQKECGRYMHRVMSDLRLW</sequence>